<dbReference type="Gene3D" id="3.30.1490.20">
    <property type="entry name" value="ATP-grasp fold, A domain"/>
    <property type="match status" value="1"/>
</dbReference>
<evidence type="ECO:0000256" key="5">
    <source>
        <dbReference type="ARBA" id="ARBA00022723"/>
    </source>
</evidence>
<comment type="similarity">
    <text evidence="10">Belongs to the prokaryotic GSH synthase family.</text>
</comment>
<evidence type="ECO:0000313" key="13">
    <source>
        <dbReference type="Proteomes" id="UP000777784"/>
    </source>
</evidence>
<organism evidence="12 13">
    <name type="scientific">Eiseniibacteriota bacterium</name>
    <dbReference type="NCBI Taxonomy" id="2212470"/>
    <lineage>
        <taxon>Bacteria</taxon>
        <taxon>Candidatus Eiseniibacteriota</taxon>
    </lineage>
</organism>
<evidence type="ECO:0000256" key="1">
    <source>
        <dbReference type="ARBA" id="ARBA00001936"/>
    </source>
</evidence>
<comment type="caution">
    <text evidence="12">The sequence shown here is derived from an EMBL/GenBank/DDBJ whole genome shotgun (WGS) entry which is preliminary data.</text>
</comment>
<dbReference type="GO" id="GO:0004363">
    <property type="term" value="F:glutathione synthase activity"/>
    <property type="evidence" value="ECO:0007669"/>
    <property type="project" value="UniProtKB-UniRule"/>
</dbReference>
<feature type="domain" description="ATP-grasp" evidence="11">
    <location>
        <begin position="137"/>
        <end position="328"/>
    </location>
</feature>
<evidence type="ECO:0000256" key="3">
    <source>
        <dbReference type="ARBA" id="ARBA00022598"/>
    </source>
</evidence>
<comment type="pathway">
    <text evidence="10">Sulfur metabolism; glutathione biosynthesis; glutathione from L-cysteine and L-glutamate: step 2/2.</text>
</comment>
<evidence type="ECO:0000259" key="11">
    <source>
        <dbReference type="PROSITE" id="PS50975"/>
    </source>
</evidence>
<dbReference type="SUPFAM" id="SSF56059">
    <property type="entry name" value="Glutathione synthetase ATP-binding domain-like"/>
    <property type="match status" value="1"/>
</dbReference>
<evidence type="ECO:0000256" key="4">
    <source>
        <dbReference type="ARBA" id="ARBA00022684"/>
    </source>
</evidence>
<dbReference type="InterPro" id="IPR006284">
    <property type="entry name" value="Glut_synth_pro"/>
</dbReference>
<dbReference type="NCBIfam" id="NF009110">
    <property type="entry name" value="PRK12458.1"/>
    <property type="match status" value="1"/>
</dbReference>
<protein>
    <recommendedName>
        <fullName evidence="10">Glutathione synthetase</fullName>
        <ecNumber evidence="10">6.3.2.3</ecNumber>
    </recommendedName>
    <alternativeName>
        <fullName evidence="10">GSH synthetase</fullName>
        <shortName evidence="10">GSH-S</shortName>
        <shortName evidence="10">GSHase</shortName>
    </alternativeName>
    <alternativeName>
        <fullName evidence="10">Glutathione synthase</fullName>
    </alternativeName>
</protein>
<keyword evidence="7 10" id="KW-0067">ATP-binding</keyword>
<evidence type="ECO:0000256" key="6">
    <source>
        <dbReference type="ARBA" id="ARBA00022741"/>
    </source>
</evidence>
<keyword evidence="4 10" id="KW-0317">Glutathione biosynthesis</keyword>
<keyword evidence="5" id="KW-0479">Metal-binding</keyword>
<keyword evidence="8" id="KW-0460">Magnesium</keyword>
<dbReference type="GO" id="GO:0005524">
    <property type="term" value="F:ATP binding"/>
    <property type="evidence" value="ECO:0007669"/>
    <property type="project" value="UniProtKB-UniRule"/>
</dbReference>
<dbReference type="EC" id="6.3.2.3" evidence="10"/>
<comment type="cofactor">
    <cofactor evidence="2">
        <name>Mg(2+)</name>
        <dbReference type="ChEBI" id="CHEBI:18420"/>
    </cofactor>
</comment>
<dbReference type="Gene3D" id="3.30.470.20">
    <property type="entry name" value="ATP-grasp fold, B domain"/>
    <property type="match status" value="1"/>
</dbReference>
<evidence type="ECO:0000256" key="10">
    <source>
        <dbReference type="HAMAP-Rule" id="MF_00162"/>
    </source>
</evidence>
<keyword evidence="9" id="KW-0464">Manganese</keyword>
<dbReference type="Pfam" id="PF02951">
    <property type="entry name" value="GSH-S_N"/>
    <property type="match status" value="1"/>
</dbReference>
<dbReference type="HAMAP" id="MF_00162">
    <property type="entry name" value="GSH_S"/>
    <property type="match status" value="1"/>
</dbReference>
<dbReference type="SUPFAM" id="SSF52440">
    <property type="entry name" value="PreATP-grasp domain"/>
    <property type="match status" value="1"/>
</dbReference>
<keyword evidence="3 10" id="KW-0436">Ligase</keyword>
<evidence type="ECO:0000256" key="7">
    <source>
        <dbReference type="ARBA" id="ARBA00022840"/>
    </source>
</evidence>
<reference evidence="12" key="1">
    <citation type="submission" date="2021-05" db="EMBL/GenBank/DDBJ databases">
        <title>Energy efficiency and biological interactions define the core microbiome of deep oligotrophic groundwater.</title>
        <authorList>
            <person name="Mehrshad M."/>
            <person name="Lopez-Fernandez M."/>
            <person name="Bell E."/>
            <person name="Bernier-Latmani R."/>
            <person name="Bertilsson S."/>
            <person name="Dopson M."/>
        </authorList>
    </citation>
    <scope>NUCLEOTIDE SEQUENCE</scope>
    <source>
        <strain evidence="12">Modern_marine.mb.64</strain>
    </source>
</reference>
<dbReference type="AlphaFoldDB" id="A0A948RUC8"/>
<keyword evidence="6 10" id="KW-0547">Nucleotide-binding</keyword>
<comment type="catalytic activity">
    <reaction evidence="10">
        <text>gamma-L-glutamyl-L-cysteine + glycine + ATP = glutathione + ADP + phosphate + H(+)</text>
        <dbReference type="Rhea" id="RHEA:13557"/>
        <dbReference type="ChEBI" id="CHEBI:15378"/>
        <dbReference type="ChEBI" id="CHEBI:30616"/>
        <dbReference type="ChEBI" id="CHEBI:43474"/>
        <dbReference type="ChEBI" id="CHEBI:57305"/>
        <dbReference type="ChEBI" id="CHEBI:57925"/>
        <dbReference type="ChEBI" id="CHEBI:58173"/>
        <dbReference type="ChEBI" id="CHEBI:456216"/>
        <dbReference type="EC" id="6.3.2.3"/>
    </reaction>
</comment>
<dbReference type="EMBL" id="JAHJDP010000046">
    <property type="protein sequence ID" value="MBU2691175.1"/>
    <property type="molecule type" value="Genomic_DNA"/>
</dbReference>
<dbReference type="InterPro" id="IPR004218">
    <property type="entry name" value="GSHS_ATP-bd"/>
</dbReference>
<dbReference type="Gene3D" id="3.40.50.20">
    <property type="match status" value="1"/>
</dbReference>
<evidence type="ECO:0000256" key="9">
    <source>
        <dbReference type="ARBA" id="ARBA00023211"/>
    </source>
</evidence>
<gene>
    <name evidence="10" type="primary">gshB</name>
    <name evidence="12" type="ORF">KJ970_09610</name>
</gene>
<sequence length="349" mass="39115">MRVGFMVNDIDTEQAGYTTIRLAMALINRGHEAWFMGAGDFALDPEDKVKARARTVIGKKYKSSEVITADLQGKKRSRIERITVDDLDVLMLRNDPSTEPGFRAWAQTSGINFGRVAMRHGVIVLNDPNGLAKAMNKMYFQLFPEEVRPRTLITMDRAEIKAFIEEMGGTAVLKPLQGSGGSGVFLVKPEHKANLNQMIESLTRDGYIIAQEYLPSASEGDTRFFVMNGRPLRYKGKYAAFRRVRTGDDMRSNIHAGGKLREAVITDVHLKVAEIVRPKLVQDGMFLVGLDIVGDRLMEINVFSPGGLGSAQKFEKVNFTYAVIDALESKVNYMQYYRRNFANVEMATL</sequence>
<dbReference type="PROSITE" id="PS50975">
    <property type="entry name" value="ATP_GRASP"/>
    <property type="match status" value="1"/>
</dbReference>
<dbReference type="PANTHER" id="PTHR21621">
    <property type="entry name" value="RIBOSOMAL PROTEIN S6 MODIFICATION PROTEIN"/>
    <property type="match status" value="1"/>
</dbReference>
<dbReference type="InterPro" id="IPR013815">
    <property type="entry name" value="ATP_grasp_subdomain_1"/>
</dbReference>
<comment type="cofactor">
    <cofactor evidence="1">
        <name>Mn(2+)</name>
        <dbReference type="ChEBI" id="CHEBI:29035"/>
    </cofactor>
</comment>
<dbReference type="InterPro" id="IPR004215">
    <property type="entry name" value="GSHS_N"/>
</dbReference>
<accession>A0A948RUC8</accession>
<dbReference type="PANTHER" id="PTHR21621:SF4">
    <property type="entry name" value="GLUTATHIONE SYNTHETASE"/>
    <property type="match status" value="1"/>
</dbReference>
<name>A0A948RUC8_UNCEI</name>
<evidence type="ECO:0000313" key="12">
    <source>
        <dbReference type="EMBL" id="MBU2691175.1"/>
    </source>
</evidence>
<dbReference type="InterPro" id="IPR011761">
    <property type="entry name" value="ATP-grasp"/>
</dbReference>
<dbReference type="GO" id="GO:0005737">
    <property type="term" value="C:cytoplasm"/>
    <property type="evidence" value="ECO:0007669"/>
    <property type="project" value="TreeGrafter"/>
</dbReference>
<evidence type="ECO:0000256" key="8">
    <source>
        <dbReference type="ARBA" id="ARBA00022842"/>
    </source>
</evidence>
<proteinExistence type="inferred from homology"/>
<dbReference type="Proteomes" id="UP000777784">
    <property type="component" value="Unassembled WGS sequence"/>
</dbReference>
<evidence type="ECO:0000256" key="2">
    <source>
        <dbReference type="ARBA" id="ARBA00001946"/>
    </source>
</evidence>
<dbReference type="Pfam" id="PF02955">
    <property type="entry name" value="GSH-S_ATP"/>
    <property type="match status" value="1"/>
</dbReference>
<dbReference type="GO" id="GO:0046872">
    <property type="term" value="F:metal ion binding"/>
    <property type="evidence" value="ECO:0007669"/>
    <property type="project" value="UniProtKB-KW"/>
</dbReference>
<dbReference type="InterPro" id="IPR016185">
    <property type="entry name" value="PreATP-grasp_dom_sf"/>
</dbReference>